<dbReference type="KEGG" id="lal:AT746_15575"/>
<organism evidence="1 2">
    <name type="scientific">Lacimicrobium alkaliphilum</name>
    <dbReference type="NCBI Taxonomy" id="1526571"/>
    <lineage>
        <taxon>Bacteria</taxon>
        <taxon>Pseudomonadati</taxon>
        <taxon>Pseudomonadota</taxon>
        <taxon>Gammaproteobacteria</taxon>
        <taxon>Alteromonadales</taxon>
        <taxon>Alteromonadaceae</taxon>
        <taxon>Lacimicrobium</taxon>
    </lineage>
</organism>
<reference evidence="1 2" key="1">
    <citation type="submission" date="2015-12" db="EMBL/GenBank/DDBJ databases">
        <title>Complete genome of Lacimicrobium alkaliphilum KCTC 32984.</title>
        <authorList>
            <person name="Kim S.-G."/>
            <person name="Lee Y.-J."/>
        </authorList>
    </citation>
    <scope>NUCLEOTIDE SEQUENCE [LARGE SCALE GENOMIC DNA]</scope>
    <source>
        <strain evidence="1 2">YelD216</strain>
    </source>
</reference>
<dbReference type="OrthoDB" id="6336394at2"/>
<proteinExistence type="predicted"/>
<accession>A0A0U3ALA2</accession>
<dbReference type="AlphaFoldDB" id="A0A0U3ALA2"/>
<protein>
    <submittedName>
        <fullName evidence="1">Uncharacterized protein</fullName>
    </submittedName>
</protein>
<gene>
    <name evidence="1" type="ORF">AT746_15575</name>
</gene>
<dbReference type="STRING" id="1526571.AT746_15575"/>
<evidence type="ECO:0000313" key="2">
    <source>
        <dbReference type="Proteomes" id="UP000068447"/>
    </source>
</evidence>
<sequence length="216" mass="24613">MHLLLITLTLLLLSGCAEQPEQSESQLRLASVHQQAQKHLNQARELISSEVIRHPAQHLETIFEGHRLVIEARQVYRKADVFGLEPQALSDFEQQLAEFNPILAEHAVSLMQELKERTLILREKVQKIRDAESGVGKVSGAQSIKRLSRLYNDEVDKCCLRDIYSVIEILHHQQPETYSGVVQLGMRATDEMVKILQNKNHAAIFQRKIDALKPSI</sequence>
<dbReference type="RefSeq" id="WP_062482072.1">
    <property type="nucleotide sequence ID" value="NZ_CP013650.1"/>
</dbReference>
<dbReference type="Proteomes" id="UP000068447">
    <property type="component" value="Chromosome"/>
</dbReference>
<dbReference type="EMBL" id="CP013650">
    <property type="protein sequence ID" value="ALS99537.1"/>
    <property type="molecule type" value="Genomic_DNA"/>
</dbReference>
<keyword evidence="2" id="KW-1185">Reference proteome</keyword>
<evidence type="ECO:0000313" key="1">
    <source>
        <dbReference type="EMBL" id="ALS99537.1"/>
    </source>
</evidence>
<name>A0A0U3ALA2_9ALTE</name>